<evidence type="ECO:0000313" key="1">
    <source>
        <dbReference type="EMBL" id="OLG88174.1"/>
    </source>
</evidence>
<dbReference type="EMBL" id="JXEA01000230">
    <property type="protein sequence ID" value="OLG88174.1"/>
    <property type="molecule type" value="Genomic_DNA"/>
</dbReference>
<comment type="caution">
    <text evidence="1">The sequence shown here is derived from an EMBL/GenBank/DDBJ whole genome shotgun (WGS) entry which is preliminary data.</text>
</comment>
<dbReference type="AlphaFoldDB" id="A0A854CIV4"/>
<proteinExistence type="predicted"/>
<sequence length="66" mass="6750">MLAVVSTASKRAAAVQTRSRCGSANAWLSQRSSVASDTPISRDSALADALSGGNNRATALSLIGDW</sequence>
<accession>A0A854CIV4</accession>
<reference evidence="1" key="1">
    <citation type="submission" date="2015-01" db="EMBL/GenBank/DDBJ databases">
        <title>Population genomics of rice bacterial leaf blight strains from India.</title>
        <authorList>
            <person name="Midha S."/>
            <person name="Anil M.G."/>
            <person name="Mishra D."/>
            <person name="Brahma K."/>
            <person name="Laha G.S."/>
            <person name="Sundaram R.M."/>
            <person name="Sonti R.V."/>
            <person name="Patil P.B."/>
        </authorList>
    </citation>
    <scope>NUCLEOTIDE SEQUENCE</scope>
    <source>
        <strain evidence="1">BXO512</strain>
    </source>
</reference>
<name>A0A854CIV4_XANOO</name>
<gene>
    <name evidence="1" type="ORF">BXO512_16390</name>
</gene>
<protein>
    <submittedName>
        <fullName evidence="1">Uncharacterized protein</fullName>
    </submittedName>
</protein>
<organism evidence="1">
    <name type="scientific">Xanthomonas oryzae pv. oryzae</name>
    <dbReference type="NCBI Taxonomy" id="64187"/>
    <lineage>
        <taxon>Bacteria</taxon>
        <taxon>Pseudomonadati</taxon>
        <taxon>Pseudomonadota</taxon>
        <taxon>Gammaproteobacteria</taxon>
        <taxon>Lysobacterales</taxon>
        <taxon>Lysobacteraceae</taxon>
        <taxon>Xanthomonas</taxon>
    </lineage>
</organism>